<keyword evidence="1" id="KW-0812">Transmembrane</keyword>
<evidence type="ECO:0000256" key="1">
    <source>
        <dbReference type="SAM" id="Phobius"/>
    </source>
</evidence>
<accession>A0A3D3RAN6</accession>
<feature type="domain" description="Knr4/Smi1-like" evidence="2">
    <location>
        <begin position="2"/>
        <end position="125"/>
    </location>
</feature>
<reference evidence="3 4" key="1">
    <citation type="journal article" date="2018" name="Nat. Biotechnol.">
        <title>A standardized bacterial taxonomy based on genome phylogeny substantially revises the tree of life.</title>
        <authorList>
            <person name="Parks D.H."/>
            <person name="Chuvochina M."/>
            <person name="Waite D.W."/>
            <person name="Rinke C."/>
            <person name="Skarshewski A."/>
            <person name="Chaumeil P.A."/>
            <person name="Hugenholtz P."/>
        </authorList>
    </citation>
    <scope>NUCLEOTIDE SEQUENCE [LARGE SCALE GENOMIC DNA]</scope>
    <source>
        <strain evidence="3">UBA9375</strain>
    </source>
</reference>
<evidence type="ECO:0000313" key="4">
    <source>
        <dbReference type="Proteomes" id="UP000263642"/>
    </source>
</evidence>
<dbReference type="Pfam" id="PF09346">
    <property type="entry name" value="SMI1_KNR4"/>
    <property type="match status" value="1"/>
</dbReference>
<proteinExistence type="predicted"/>
<organism evidence="3 4">
    <name type="scientific">Gimesia maris</name>
    <dbReference type="NCBI Taxonomy" id="122"/>
    <lineage>
        <taxon>Bacteria</taxon>
        <taxon>Pseudomonadati</taxon>
        <taxon>Planctomycetota</taxon>
        <taxon>Planctomycetia</taxon>
        <taxon>Planctomycetales</taxon>
        <taxon>Planctomycetaceae</taxon>
        <taxon>Gimesia</taxon>
    </lineage>
</organism>
<sequence length="199" mass="22758">MSENEIQELETATGCQLPSVYRELLLNYPQQLTDLANTLGIEELDLLYHSRESLARVNLDDPEYLRSIFPLHCFVIGENGSGDYYAIDTRSTDGAIYMGGPHWGEYPEDAEGKPLPYDDSLQEYIEFVVNMYEDEIQFESELDDTTVYQPPGKLGVYFSICLNLLLVPVLFLYMVLVLVLAGPIDLLTRFWDRIRPAKD</sequence>
<dbReference type="AlphaFoldDB" id="A0A3D3RAN6"/>
<protein>
    <recommendedName>
        <fullName evidence="2">Knr4/Smi1-like domain-containing protein</fullName>
    </recommendedName>
</protein>
<evidence type="ECO:0000259" key="2">
    <source>
        <dbReference type="Pfam" id="PF09346"/>
    </source>
</evidence>
<dbReference type="InterPro" id="IPR037883">
    <property type="entry name" value="Knr4/Smi1-like_sf"/>
</dbReference>
<dbReference type="EMBL" id="DQAY01000141">
    <property type="protein sequence ID" value="HCO25893.1"/>
    <property type="molecule type" value="Genomic_DNA"/>
</dbReference>
<dbReference type="InterPro" id="IPR018958">
    <property type="entry name" value="Knr4/Smi1-like_dom"/>
</dbReference>
<dbReference type="SUPFAM" id="SSF160631">
    <property type="entry name" value="SMI1/KNR4-like"/>
    <property type="match status" value="1"/>
</dbReference>
<name>A0A3D3RAN6_9PLAN</name>
<comment type="caution">
    <text evidence="3">The sequence shown here is derived from an EMBL/GenBank/DDBJ whole genome shotgun (WGS) entry which is preliminary data.</text>
</comment>
<gene>
    <name evidence="3" type="ORF">DIT97_23765</name>
</gene>
<dbReference type="Gene3D" id="3.40.1580.10">
    <property type="entry name" value="SMI1/KNR4-like"/>
    <property type="match status" value="1"/>
</dbReference>
<evidence type="ECO:0000313" key="3">
    <source>
        <dbReference type="EMBL" id="HCO25893.1"/>
    </source>
</evidence>
<keyword evidence="1" id="KW-1133">Transmembrane helix</keyword>
<keyword evidence="1" id="KW-0472">Membrane</keyword>
<feature type="transmembrane region" description="Helical" evidence="1">
    <location>
        <begin position="156"/>
        <end position="181"/>
    </location>
</feature>
<dbReference type="Proteomes" id="UP000263642">
    <property type="component" value="Unassembled WGS sequence"/>
</dbReference>